<comment type="caution">
    <text evidence="2">The sequence shown here is derived from an EMBL/GenBank/DDBJ whole genome shotgun (WGS) entry which is preliminary data.</text>
</comment>
<reference evidence="3" key="1">
    <citation type="submission" date="2014-09" db="EMBL/GenBank/DDBJ databases">
        <title>Vibrio variabilis JCM 19239. (C206) whole genome shotgun sequence.</title>
        <authorList>
            <person name="Sawabe T."/>
            <person name="Meirelles P."/>
            <person name="Nakanishi M."/>
            <person name="Sayaka M."/>
            <person name="Hattori M."/>
            <person name="Ohkuma M."/>
        </authorList>
    </citation>
    <scope>NUCLEOTIDE SEQUENCE [LARGE SCALE GENOMIC DNA]</scope>
    <source>
        <strain evidence="3">JCM 19239</strain>
    </source>
</reference>
<accession>A0ABQ0JH25</accession>
<protein>
    <submittedName>
        <fullName evidence="2">Predicted D-lactate dehydrogenase</fullName>
    </submittedName>
</protein>
<dbReference type="Proteomes" id="UP000029223">
    <property type="component" value="Unassembled WGS sequence"/>
</dbReference>
<sequence>MNTQPNAFDQRSLGEVTMSLIEKAGYSLIAPKSLSDQCCGMPYDSKGMTDIATQKSEQLEQALWEASEQGKYPVLMDTSPCAKRSIEQFTKPITIVEPVKFVSNYLIDELELTPVEETVMLHVTCSSRRMGLESTMLQLAKACATKVVLPEHIQCCGWAGRQRLHYPRT</sequence>
<dbReference type="EMBL" id="BBMS01000037">
    <property type="protein sequence ID" value="GAL28039.1"/>
    <property type="molecule type" value="Genomic_DNA"/>
</dbReference>
<feature type="domain" description="Cysteine-rich" evidence="1">
    <location>
        <begin position="119"/>
        <end position="163"/>
    </location>
</feature>
<feature type="domain" description="Cysteine-rich" evidence="1">
    <location>
        <begin position="12"/>
        <end position="74"/>
    </location>
</feature>
<dbReference type="Pfam" id="PF02754">
    <property type="entry name" value="CCG"/>
    <property type="match status" value="2"/>
</dbReference>
<evidence type="ECO:0000313" key="3">
    <source>
        <dbReference type="Proteomes" id="UP000029223"/>
    </source>
</evidence>
<dbReference type="InterPro" id="IPR004017">
    <property type="entry name" value="Cys_rich_dom"/>
</dbReference>
<gene>
    <name evidence="2" type="ORF">JCM19239_6751</name>
</gene>
<keyword evidence="3" id="KW-1185">Reference proteome</keyword>
<organism evidence="2 3">
    <name type="scientific">Vibrio variabilis</name>
    <dbReference type="NCBI Taxonomy" id="990271"/>
    <lineage>
        <taxon>Bacteria</taxon>
        <taxon>Pseudomonadati</taxon>
        <taxon>Pseudomonadota</taxon>
        <taxon>Gammaproteobacteria</taxon>
        <taxon>Vibrionales</taxon>
        <taxon>Vibrionaceae</taxon>
        <taxon>Vibrio</taxon>
    </lineage>
</organism>
<evidence type="ECO:0000259" key="1">
    <source>
        <dbReference type="Pfam" id="PF02754"/>
    </source>
</evidence>
<evidence type="ECO:0000313" key="2">
    <source>
        <dbReference type="EMBL" id="GAL28039.1"/>
    </source>
</evidence>
<name>A0ABQ0JH25_9VIBR</name>
<proteinExistence type="predicted"/>